<reference evidence="4 5" key="1">
    <citation type="submission" date="2015-05" db="EMBL/GenBank/DDBJ databases">
        <authorList>
            <person name="Fogelqvist Johan"/>
        </authorList>
    </citation>
    <scope>NUCLEOTIDE SEQUENCE [LARGE SCALE GENOMIC DNA]</scope>
    <source>
        <strain evidence="3">VL1</strain>
        <strain evidence="2">VL2</strain>
    </source>
</reference>
<evidence type="ECO:0000313" key="2">
    <source>
        <dbReference type="EMBL" id="CRK15957.1"/>
    </source>
</evidence>
<accession>A0A0G4N587</accession>
<protein>
    <submittedName>
        <fullName evidence="3">Uncharacterized protein</fullName>
    </submittedName>
</protein>
<evidence type="ECO:0000313" key="5">
    <source>
        <dbReference type="Proteomes" id="UP000045706"/>
    </source>
</evidence>
<evidence type="ECO:0000313" key="3">
    <source>
        <dbReference type="EMBL" id="CRK41519.1"/>
    </source>
</evidence>
<dbReference type="EMBL" id="CVQH01026971">
    <property type="protein sequence ID" value="CRK41519.1"/>
    <property type="molecule type" value="Genomic_DNA"/>
</dbReference>
<organism evidence="3 4">
    <name type="scientific">Verticillium longisporum</name>
    <name type="common">Verticillium dahliae var. longisporum</name>
    <dbReference type="NCBI Taxonomy" id="100787"/>
    <lineage>
        <taxon>Eukaryota</taxon>
        <taxon>Fungi</taxon>
        <taxon>Dikarya</taxon>
        <taxon>Ascomycota</taxon>
        <taxon>Pezizomycotina</taxon>
        <taxon>Sordariomycetes</taxon>
        <taxon>Hypocreomycetidae</taxon>
        <taxon>Glomerellales</taxon>
        <taxon>Plectosphaerellaceae</taxon>
        <taxon>Verticillium</taxon>
    </lineage>
</organism>
<name>A0A0G4N587_VERLO</name>
<proteinExistence type="predicted"/>
<evidence type="ECO:0000256" key="1">
    <source>
        <dbReference type="SAM" id="MobiDB-lite"/>
    </source>
</evidence>
<gene>
    <name evidence="3" type="ORF">BN1708_001843</name>
    <name evidence="2" type="ORF">BN1723_010866</name>
</gene>
<evidence type="ECO:0000313" key="4">
    <source>
        <dbReference type="Proteomes" id="UP000044602"/>
    </source>
</evidence>
<dbReference type="Proteomes" id="UP000045706">
    <property type="component" value="Unassembled WGS sequence"/>
</dbReference>
<sequence length="720" mass="78858">MGQRQSKHVWALGQTITHHQHANPAPSPAPISFVSASGLKPRPAIPPPIPSSAAQIFQHSPAPTTPTEIEDLTQALAALTIQPTTPQKRKHAPPDPVRQTKKRRKLSGSPVALPGSRIRGTAPHRTSIPSFPRSLLPRRTAYVPSTVLRRVAMPLARRYAVEMELDPPQPVVVLYRWPGEGGGCGAGEGRPRQLGLGDHCERELLLLRDPWMDGGEEISGGGGESGACQDGMTEEQRAELEREILEMMWQGLARCPYVRNDSGIGLGGAMPTYRSPPVTLSTKMPHLSFHSINPLVLNVEPVMTQTSPPPQEPGAWPQHKLFWLLTAEITSCSSSLDVAEVENEKYAEAREAAVQILLALRDESFLPWHKFPRPKERRDLIRKALPSVFSKGNEGVVSYFRIVKEWLDRFPKLPKNAHHEKWQAHLLTQPALTIWLDLRAALVRRGFQISDTEYPQDHISLSTERFGLRSDLLPLNARITNNNPGGTHAFVGNLKRPLPTASSPTPRLSQVVKTNERAASAPLTEGYDLMSFTPFENIGHYRPSQIANHSDAEHVEYSPRNNDTSPQGAEARRLPCVTNATTGPVKAQTITSSANKGSSRDIRNPTIETIAGASQPQFSLNDFLNLQVASTIFRSQPGAGGFRHATIMEVLKDQERKARGASPATTTLAISPVRVVASIQPDSTLVVQTQREVKAALDGAMLAGKRKVAGDLAHSLLSMV</sequence>
<dbReference type="AlphaFoldDB" id="A0A0G4N587"/>
<feature type="region of interest" description="Disordered" evidence="1">
    <location>
        <begin position="81"/>
        <end position="132"/>
    </location>
</feature>
<dbReference type="Proteomes" id="UP000044602">
    <property type="component" value="Unassembled WGS sequence"/>
</dbReference>
<dbReference type="EMBL" id="CVQI01006557">
    <property type="protein sequence ID" value="CRK15957.1"/>
    <property type="molecule type" value="Genomic_DNA"/>
</dbReference>
<keyword evidence="4" id="KW-1185">Reference proteome</keyword>